<evidence type="ECO:0000313" key="4">
    <source>
        <dbReference type="Proteomes" id="UP000199140"/>
    </source>
</evidence>
<evidence type="ECO:0000313" key="1">
    <source>
        <dbReference type="EMBL" id="APT30041.1"/>
    </source>
</evidence>
<dbReference type="EMBL" id="FOPK01000020">
    <property type="protein sequence ID" value="SFH32147.1"/>
    <property type="molecule type" value="Genomic_DNA"/>
</dbReference>
<organism evidence="2 4">
    <name type="scientific">Methylobacterium phyllosphaerae</name>
    <dbReference type="NCBI Taxonomy" id="418223"/>
    <lineage>
        <taxon>Bacteria</taxon>
        <taxon>Pseudomonadati</taxon>
        <taxon>Pseudomonadota</taxon>
        <taxon>Alphaproteobacteria</taxon>
        <taxon>Hyphomicrobiales</taxon>
        <taxon>Methylobacteriaceae</taxon>
        <taxon>Methylobacterium</taxon>
    </lineage>
</organism>
<gene>
    <name evidence="1" type="ORF">MCBMB27_00750</name>
    <name evidence="2" type="ORF">SAMN05192567_12038</name>
</gene>
<dbReference type="EMBL" id="CP015367">
    <property type="protein sequence ID" value="APT30041.1"/>
    <property type="molecule type" value="Genomic_DNA"/>
</dbReference>
<sequence length="60" mass="6312">MPSPRSTMPRPLTATPRTLETTVLADRIKALTAWDAGAAMARTAKAADSDPPVIRLPLAA</sequence>
<dbReference type="Proteomes" id="UP000199140">
    <property type="component" value="Unassembled WGS sequence"/>
</dbReference>
<reference evidence="1 3" key="1">
    <citation type="submission" date="2016-04" db="EMBL/GenBank/DDBJ databases">
        <title>Complete genome sequencing and analysis of CBMB27, Methylobacterium phyllosphaerae isolated from leaf tissues of rice (Oryza sativa L.).</title>
        <authorList>
            <person name="Lee Y."/>
            <person name="Hwangbo K."/>
            <person name="Chung H."/>
            <person name="Yoo J."/>
            <person name="Kim K.Y."/>
            <person name="Sa T.M."/>
            <person name="Um Y."/>
            <person name="Madhaiyan M."/>
        </authorList>
    </citation>
    <scope>NUCLEOTIDE SEQUENCE [LARGE SCALE GENOMIC DNA]</scope>
    <source>
        <strain evidence="1 3">CBMB27</strain>
    </source>
</reference>
<keyword evidence="3" id="KW-1185">Reference proteome</keyword>
<proteinExistence type="predicted"/>
<evidence type="ECO:0000313" key="3">
    <source>
        <dbReference type="Proteomes" id="UP000185487"/>
    </source>
</evidence>
<protein>
    <submittedName>
        <fullName evidence="2">Uncharacterized protein</fullName>
    </submittedName>
</protein>
<name>A0AAE8HUX7_9HYPH</name>
<evidence type="ECO:0000313" key="2">
    <source>
        <dbReference type="EMBL" id="SFH32147.1"/>
    </source>
</evidence>
<dbReference type="KEGG" id="mphy:MCBMB27_00750"/>
<accession>A0AAE8HUX7</accession>
<reference evidence="2 4" key="2">
    <citation type="submission" date="2016-10" db="EMBL/GenBank/DDBJ databases">
        <authorList>
            <person name="Varghese N."/>
            <person name="Submissions S."/>
        </authorList>
    </citation>
    <scope>NUCLEOTIDE SEQUENCE [LARGE SCALE GENOMIC DNA]</scope>
    <source>
        <strain evidence="2 4">CBMB27</strain>
    </source>
</reference>
<dbReference type="Proteomes" id="UP000185487">
    <property type="component" value="Chromosome"/>
</dbReference>
<dbReference type="AlphaFoldDB" id="A0AAE8HUX7"/>